<evidence type="ECO:0000313" key="4">
    <source>
        <dbReference type="Proteomes" id="UP001642409"/>
    </source>
</evidence>
<proteinExistence type="predicted"/>
<keyword evidence="1" id="KW-0472">Membrane</keyword>
<keyword evidence="1" id="KW-0812">Transmembrane</keyword>
<name>A0AA86TFF5_9EUKA</name>
<sequence length="158" mass="18367">MCDSEAWYYMDYEQSKCNSECTIQCNLDTSQSIQYCCPSAYSTKGIIPVGGQSMWWIAVIIVVFVIIAIVLSCWYTMTRRKRMLMMMNSQNRMVMGNSFVQQQIIQPAMPYNQSNQQPMYQQPELLQQHSQYSYETNSKVNNYPSNMPQNAINMPAIM</sequence>
<gene>
    <name evidence="2" type="ORF">HINF_LOCUS3855</name>
    <name evidence="3" type="ORF">HINF_LOCUS50524</name>
</gene>
<evidence type="ECO:0000256" key="1">
    <source>
        <dbReference type="SAM" id="Phobius"/>
    </source>
</evidence>
<dbReference type="EMBL" id="CAXDID020000242">
    <property type="protein sequence ID" value="CAL6062959.1"/>
    <property type="molecule type" value="Genomic_DNA"/>
</dbReference>
<keyword evidence="4" id="KW-1185">Reference proteome</keyword>
<accession>A0AA86TFF5</accession>
<reference evidence="3 4" key="2">
    <citation type="submission" date="2024-07" db="EMBL/GenBank/DDBJ databases">
        <authorList>
            <person name="Akdeniz Z."/>
        </authorList>
    </citation>
    <scope>NUCLEOTIDE SEQUENCE [LARGE SCALE GENOMIC DNA]</scope>
</reference>
<dbReference type="EMBL" id="CATOUU010000094">
    <property type="protein sequence ID" value="CAI9916210.1"/>
    <property type="molecule type" value="Genomic_DNA"/>
</dbReference>
<reference evidence="2" key="1">
    <citation type="submission" date="2023-06" db="EMBL/GenBank/DDBJ databases">
        <authorList>
            <person name="Kurt Z."/>
        </authorList>
    </citation>
    <scope>NUCLEOTIDE SEQUENCE</scope>
</reference>
<organism evidence="2">
    <name type="scientific">Hexamita inflata</name>
    <dbReference type="NCBI Taxonomy" id="28002"/>
    <lineage>
        <taxon>Eukaryota</taxon>
        <taxon>Metamonada</taxon>
        <taxon>Diplomonadida</taxon>
        <taxon>Hexamitidae</taxon>
        <taxon>Hexamitinae</taxon>
        <taxon>Hexamita</taxon>
    </lineage>
</organism>
<comment type="caution">
    <text evidence="2">The sequence shown here is derived from an EMBL/GenBank/DDBJ whole genome shotgun (WGS) entry which is preliminary data.</text>
</comment>
<evidence type="ECO:0000313" key="2">
    <source>
        <dbReference type="EMBL" id="CAI9916210.1"/>
    </source>
</evidence>
<feature type="transmembrane region" description="Helical" evidence="1">
    <location>
        <begin position="54"/>
        <end position="77"/>
    </location>
</feature>
<dbReference type="Proteomes" id="UP001642409">
    <property type="component" value="Unassembled WGS sequence"/>
</dbReference>
<dbReference type="AlphaFoldDB" id="A0AA86TFF5"/>
<protein>
    <submittedName>
        <fullName evidence="3">Hypothetical_protein</fullName>
    </submittedName>
</protein>
<keyword evidence="1" id="KW-1133">Transmembrane helix</keyword>
<evidence type="ECO:0000313" key="3">
    <source>
        <dbReference type="EMBL" id="CAL6062959.1"/>
    </source>
</evidence>